<dbReference type="InterPro" id="IPR036086">
    <property type="entry name" value="ParB/Sulfiredoxin_sf"/>
</dbReference>
<evidence type="ECO:0000313" key="1">
    <source>
        <dbReference type="EMBL" id="OQP65501.1"/>
    </source>
</evidence>
<organism evidence="1 2">
    <name type="scientific">Niastella vici</name>
    <dbReference type="NCBI Taxonomy" id="1703345"/>
    <lineage>
        <taxon>Bacteria</taxon>
        <taxon>Pseudomonadati</taxon>
        <taxon>Bacteroidota</taxon>
        <taxon>Chitinophagia</taxon>
        <taxon>Chitinophagales</taxon>
        <taxon>Chitinophagaceae</taxon>
        <taxon>Niastella</taxon>
    </lineage>
</organism>
<protein>
    <recommendedName>
        <fullName evidence="3">ParB/Sulfiredoxin domain-containing protein</fullName>
    </recommendedName>
</protein>
<accession>A0A1V9G4D6</accession>
<sequence>MDLIKQMTEELCKLIEGISDDDQKIETLNQVRKQLHSVSPLRHHPVDYVEWVKSETVEANDYNPNHVAPPEEKLLLKSISEDGYTMSIVTSKEDNIRRIVDGFHRRQIERYYKKISSSTFGHVPVTTIREGKDGLADRIASTIRHNRARGEHSIDGMVNIVKTLKIDCDMSDEWIVRNIGMDADELLRLSQLSGLAELFRGREFSSSWSADSQE</sequence>
<comment type="caution">
    <text evidence="1">The sequence shown here is derived from an EMBL/GenBank/DDBJ whole genome shotgun (WGS) entry which is preliminary data.</text>
</comment>
<dbReference type="SUPFAM" id="SSF110849">
    <property type="entry name" value="ParB/Sulfiredoxin"/>
    <property type="match status" value="1"/>
</dbReference>
<dbReference type="AlphaFoldDB" id="A0A1V9G4D6"/>
<gene>
    <name evidence="1" type="ORF">A3860_17710</name>
</gene>
<evidence type="ECO:0008006" key="3">
    <source>
        <dbReference type="Google" id="ProtNLM"/>
    </source>
</evidence>
<name>A0A1V9G4D6_9BACT</name>
<dbReference type="EMBL" id="LVYD01000024">
    <property type="protein sequence ID" value="OQP65501.1"/>
    <property type="molecule type" value="Genomic_DNA"/>
</dbReference>
<dbReference type="STRING" id="1703345.A3860_17710"/>
<evidence type="ECO:0000313" key="2">
    <source>
        <dbReference type="Proteomes" id="UP000192796"/>
    </source>
</evidence>
<keyword evidence="2" id="KW-1185">Reference proteome</keyword>
<proteinExistence type="predicted"/>
<reference evidence="1 2" key="1">
    <citation type="submission" date="2016-03" db="EMBL/GenBank/DDBJ databases">
        <title>Niastella vici sp. nov., isolated from farmland soil.</title>
        <authorList>
            <person name="Chen L."/>
            <person name="Wang D."/>
            <person name="Yang S."/>
            <person name="Wang G."/>
        </authorList>
    </citation>
    <scope>NUCLEOTIDE SEQUENCE [LARGE SCALE GENOMIC DNA]</scope>
    <source>
        <strain evidence="1 2">DJ57</strain>
    </source>
</reference>
<dbReference type="Proteomes" id="UP000192796">
    <property type="component" value="Unassembled WGS sequence"/>
</dbReference>